<dbReference type="OrthoDB" id="7255753at2"/>
<dbReference type="Pfam" id="PF03401">
    <property type="entry name" value="TctC"/>
    <property type="match status" value="1"/>
</dbReference>
<protein>
    <submittedName>
        <fullName evidence="3">Tripartite tricarboxylate transporter substrate binding protein</fullName>
    </submittedName>
</protein>
<dbReference type="InterPro" id="IPR005064">
    <property type="entry name" value="BUG"/>
</dbReference>
<feature type="signal peptide" evidence="2">
    <location>
        <begin position="1"/>
        <end position="28"/>
    </location>
</feature>
<dbReference type="PANTHER" id="PTHR42928">
    <property type="entry name" value="TRICARBOXYLATE-BINDING PROTEIN"/>
    <property type="match status" value="1"/>
</dbReference>
<accession>A0A502GG17</accession>
<dbReference type="Proteomes" id="UP000317078">
    <property type="component" value="Unassembled WGS sequence"/>
</dbReference>
<keyword evidence="2" id="KW-0732">Signal</keyword>
<dbReference type="SUPFAM" id="SSF53850">
    <property type="entry name" value="Periplasmic binding protein-like II"/>
    <property type="match status" value="1"/>
</dbReference>
<keyword evidence="4" id="KW-1185">Reference proteome</keyword>
<dbReference type="PIRSF" id="PIRSF017082">
    <property type="entry name" value="YflP"/>
    <property type="match status" value="1"/>
</dbReference>
<dbReference type="RefSeq" id="WP_140881170.1">
    <property type="nucleotide sequence ID" value="NZ_RCZP01000002.1"/>
</dbReference>
<evidence type="ECO:0000256" key="2">
    <source>
        <dbReference type="SAM" id="SignalP"/>
    </source>
</evidence>
<dbReference type="InterPro" id="IPR042100">
    <property type="entry name" value="Bug_dom1"/>
</dbReference>
<comment type="caution">
    <text evidence="3">The sequence shown here is derived from an EMBL/GenBank/DDBJ whole genome shotgun (WGS) entry which is preliminary data.</text>
</comment>
<dbReference type="Gene3D" id="3.40.190.10">
    <property type="entry name" value="Periplasmic binding protein-like II"/>
    <property type="match status" value="1"/>
</dbReference>
<reference evidence="3 4" key="1">
    <citation type="journal article" date="2019" name="Environ. Microbiol.">
        <title>Species interactions and distinct microbial communities in high Arctic permafrost affected cryosols are associated with the CH4 and CO2 gas fluxes.</title>
        <authorList>
            <person name="Altshuler I."/>
            <person name="Hamel J."/>
            <person name="Turney S."/>
            <person name="Magnuson E."/>
            <person name="Levesque R."/>
            <person name="Greer C."/>
            <person name="Whyte L.G."/>
        </authorList>
    </citation>
    <scope>NUCLEOTIDE SEQUENCE [LARGE SCALE GENOMIC DNA]</scope>
    <source>
        <strain evidence="3 4">S9.3B</strain>
    </source>
</reference>
<sequence length="326" mass="33687">MTTPHRTGRRPLLALPALALLGASPARAQPAGGTPLRLVVPFPAGTTPDTLARLYGAAITGPLAQPVVVDNRAGGGGMIAAEYAARAAADGNTLFVGGNGPIAINKHITDRMPFDPDRDFRPVAFLGISMQVLVVRPGLATDLAGFLAAAREREVNYGSVGAGSASHMFMAGLVNQAGLKGQHIPYRGAPQALLEIAAGRVDVMVAAIGSALPLIREGKVVALAVTGPARDPLLPEVPSFEEAGVPGFVLPVWNALFAQRAVPDAAVERIAAAVAEARRDEAVRRGVVAAGFTIEARDPAGMAAFIARESDRWGEIARATGVRLTD</sequence>
<gene>
    <name evidence="3" type="ORF">EAH89_02280</name>
</gene>
<dbReference type="AlphaFoldDB" id="A0A502GG17"/>
<name>A0A502GG17_9PROT</name>
<organism evidence="3 4">
    <name type="scientific">Muricoccus nepalensis</name>
    <dbReference type="NCBI Taxonomy" id="1854500"/>
    <lineage>
        <taxon>Bacteria</taxon>
        <taxon>Pseudomonadati</taxon>
        <taxon>Pseudomonadota</taxon>
        <taxon>Alphaproteobacteria</taxon>
        <taxon>Acetobacterales</taxon>
        <taxon>Roseomonadaceae</taxon>
        <taxon>Muricoccus</taxon>
    </lineage>
</organism>
<comment type="similarity">
    <text evidence="1">Belongs to the UPF0065 (bug) family.</text>
</comment>
<evidence type="ECO:0000313" key="3">
    <source>
        <dbReference type="EMBL" id="TPG60240.1"/>
    </source>
</evidence>
<evidence type="ECO:0000256" key="1">
    <source>
        <dbReference type="ARBA" id="ARBA00006987"/>
    </source>
</evidence>
<feature type="chain" id="PRO_5021332741" evidence="2">
    <location>
        <begin position="29"/>
        <end position="326"/>
    </location>
</feature>
<dbReference type="Gene3D" id="3.40.190.150">
    <property type="entry name" value="Bordetella uptake gene, domain 1"/>
    <property type="match status" value="1"/>
</dbReference>
<proteinExistence type="inferred from homology"/>
<evidence type="ECO:0000313" key="4">
    <source>
        <dbReference type="Proteomes" id="UP000317078"/>
    </source>
</evidence>
<dbReference type="PANTHER" id="PTHR42928:SF5">
    <property type="entry name" value="BLR1237 PROTEIN"/>
    <property type="match status" value="1"/>
</dbReference>
<dbReference type="EMBL" id="RCZP01000002">
    <property type="protein sequence ID" value="TPG60240.1"/>
    <property type="molecule type" value="Genomic_DNA"/>
</dbReference>
<dbReference type="CDD" id="cd07012">
    <property type="entry name" value="PBP2_Bug_TTT"/>
    <property type="match status" value="1"/>
</dbReference>